<organism evidence="1 2">
    <name type="scientific">Roseibium aggregatum</name>
    <dbReference type="NCBI Taxonomy" id="187304"/>
    <lineage>
        <taxon>Bacteria</taxon>
        <taxon>Pseudomonadati</taxon>
        <taxon>Pseudomonadota</taxon>
        <taxon>Alphaproteobacteria</taxon>
        <taxon>Hyphomicrobiales</taxon>
        <taxon>Stappiaceae</taxon>
        <taxon>Roseibium</taxon>
    </lineage>
</organism>
<proteinExistence type="predicted"/>
<reference evidence="1" key="1">
    <citation type="submission" date="2020-12" db="EMBL/GenBank/DDBJ databases">
        <title>Oil enriched cultivation method for isolating marine PHA-producing bacteria.</title>
        <authorList>
            <person name="Zheng W."/>
            <person name="Yu S."/>
            <person name="Huang Y."/>
        </authorList>
    </citation>
    <scope>NUCLEOTIDE SEQUENCE</scope>
    <source>
        <strain evidence="1">SY-2-12</strain>
    </source>
</reference>
<dbReference type="EMBL" id="JAEKJZ010000002">
    <property type="protein sequence ID" value="MBN9671098.1"/>
    <property type="molecule type" value="Genomic_DNA"/>
</dbReference>
<dbReference type="PANTHER" id="PTHR43857">
    <property type="entry name" value="BLR7761 PROTEIN"/>
    <property type="match status" value="1"/>
</dbReference>
<accession>A0A939J269</accession>
<dbReference type="AlphaFoldDB" id="A0A939J269"/>
<protein>
    <submittedName>
        <fullName evidence="1">RidA family protein</fullName>
    </submittedName>
</protein>
<sequence length="146" mass="15926">MRLGFAFPPRTGSPILKRSHTPAGIRPPFARYSHAIEVPPGHRLLFASGQLGIAPDETVPPDVEGQTRQCFANIRAILEDAGMTLDDVVRINAYVTGREHLPGYMKTRDQFISTPPPASTLMIVSGFAREEFVVEIEVIAAAETAD</sequence>
<dbReference type="PANTHER" id="PTHR43857:SF1">
    <property type="entry name" value="YJGH FAMILY PROTEIN"/>
    <property type="match status" value="1"/>
</dbReference>
<gene>
    <name evidence="1" type="ORF">JF539_12200</name>
</gene>
<name>A0A939J269_9HYPH</name>
<dbReference type="InterPro" id="IPR006175">
    <property type="entry name" value="YjgF/YER057c/UK114"/>
</dbReference>
<evidence type="ECO:0000313" key="2">
    <source>
        <dbReference type="Proteomes" id="UP000664096"/>
    </source>
</evidence>
<evidence type="ECO:0000313" key="1">
    <source>
        <dbReference type="EMBL" id="MBN9671098.1"/>
    </source>
</evidence>
<dbReference type="Gene3D" id="3.30.1330.40">
    <property type="entry name" value="RutC-like"/>
    <property type="match status" value="1"/>
</dbReference>
<dbReference type="InterPro" id="IPR035959">
    <property type="entry name" value="RutC-like_sf"/>
</dbReference>
<dbReference type="Pfam" id="PF01042">
    <property type="entry name" value="Ribonuc_L-PSP"/>
    <property type="match status" value="1"/>
</dbReference>
<dbReference type="CDD" id="cd00448">
    <property type="entry name" value="YjgF_YER057c_UK114_family"/>
    <property type="match status" value="1"/>
</dbReference>
<dbReference type="Proteomes" id="UP000664096">
    <property type="component" value="Unassembled WGS sequence"/>
</dbReference>
<comment type="caution">
    <text evidence="1">The sequence shown here is derived from an EMBL/GenBank/DDBJ whole genome shotgun (WGS) entry which is preliminary data.</text>
</comment>
<dbReference type="SUPFAM" id="SSF55298">
    <property type="entry name" value="YjgF-like"/>
    <property type="match status" value="1"/>
</dbReference>